<reference evidence="1" key="1">
    <citation type="submission" date="2020-10" db="EMBL/GenBank/DDBJ databases">
        <authorList>
            <person name="Muller C M."/>
        </authorList>
    </citation>
    <scope>NUCLEOTIDE SEQUENCE</scope>
    <source>
        <strain evidence="1">THUN-12</strain>
    </source>
</reference>
<dbReference type="Proteomes" id="UP000683417">
    <property type="component" value="Unassembled WGS sequence"/>
</dbReference>
<dbReference type="EMBL" id="CAJHIT010000009">
    <property type="protein sequence ID" value="CAD6505749.1"/>
    <property type="molecule type" value="Genomic_DNA"/>
</dbReference>
<protein>
    <submittedName>
        <fullName evidence="1">BgTH12-01236</fullName>
    </submittedName>
</protein>
<dbReference type="AlphaFoldDB" id="A0A9W4GHK1"/>
<proteinExistence type="predicted"/>
<organism evidence="1 2">
    <name type="scientific">Blumeria graminis f. sp. triticale</name>
    <dbReference type="NCBI Taxonomy" id="1689686"/>
    <lineage>
        <taxon>Eukaryota</taxon>
        <taxon>Fungi</taxon>
        <taxon>Dikarya</taxon>
        <taxon>Ascomycota</taxon>
        <taxon>Pezizomycotina</taxon>
        <taxon>Leotiomycetes</taxon>
        <taxon>Erysiphales</taxon>
        <taxon>Erysiphaceae</taxon>
        <taxon>Blumeria</taxon>
    </lineage>
</organism>
<evidence type="ECO:0000313" key="2">
    <source>
        <dbReference type="Proteomes" id="UP000683417"/>
    </source>
</evidence>
<sequence length="16" mass="1926">MTKWRDLLPRRSPAQA</sequence>
<evidence type="ECO:0000313" key="1">
    <source>
        <dbReference type="EMBL" id="CAD6505749.1"/>
    </source>
</evidence>
<accession>A0A9W4GHK1</accession>
<comment type="caution">
    <text evidence="1">The sequence shown here is derived from an EMBL/GenBank/DDBJ whole genome shotgun (WGS) entry which is preliminary data.</text>
</comment>
<gene>
    <name evidence="1" type="ORF">BGTH12_LOCUS7107</name>
</gene>
<name>A0A9W4GHK1_BLUGR</name>